<keyword evidence="13" id="KW-1185">Reference proteome</keyword>
<comment type="similarity">
    <text evidence="8 9">Belongs to the TonB-dependent receptor family.</text>
</comment>
<dbReference type="InterPro" id="IPR008969">
    <property type="entry name" value="CarboxyPept-like_regulatory"/>
</dbReference>
<dbReference type="eggNOG" id="COG4206">
    <property type="taxonomic scope" value="Bacteria"/>
</dbReference>
<evidence type="ECO:0000259" key="11">
    <source>
        <dbReference type="Pfam" id="PF07715"/>
    </source>
</evidence>
<gene>
    <name evidence="12" type="ORF">N180_00285</name>
</gene>
<dbReference type="InterPro" id="IPR037066">
    <property type="entry name" value="Plug_dom_sf"/>
</dbReference>
<name>A0A081PBN8_9SPHI</name>
<dbReference type="Pfam" id="PF00593">
    <property type="entry name" value="TonB_dep_Rec_b-barrel"/>
    <property type="match status" value="1"/>
</dbReference>
<dbReference type="InterPro" id="IPR000531">
    <property type="entry name" value="Beta-barrel_TonB"/>
</dbReference>
<evidence type="ECO:0000256" key="6">
    <source>
        <dbReference type="ARBA" id="ARBA00023136"/>
    </source>
</evidence>
<feature type="domain" description="TonB-dependent receptor-like beta-barrel" evidence="10">
    <location>
        <begin position="550"/>
        <end position="1025"/>
    </location>
</feature>
<keyword evidence="7 8" id="KW-0998">Cell outer membrane</keyword>
<dbReference type="Proteomes" id="UP000028007">
    <property type="component" value="Unassembled WGS sequence"/>
</dbReference>
<organism evidence="12 13">
    <name type="scientific">Pedobacter antarcticus 4BY</name>
    <dbReference type="NCBI Taxonomy" id="1358423"/>
    <lineage>
        <taxon>Bacteria</taxon>
        <taxon>Pseudomonadati</taxon>
        <taxon>Bacteroidota</taxon>
        <taxon>Sphingobacteriia</taxon>
        <taxon>Sphingobacteriales</taxon>
        <taxon>Sphingobacteriaceae</taxon>
        <taxon>Pedobacter</taxon>
    </lineage>
</organism>
<keyword evidence="6 8" id="KW-0472">Membrane</keyword>
<proteinExistence type="inferred from homology"/>
<keyword evidence="3 8" id="KW-1134">Transmembrane beta strand</keyword>
<evidence type="ECO:0000256" key="8">
    <source>
        <dbReference type="PROSITE-ProRule" id="PRU01360"/>
    </source>
</evidence>
<dbReference type="PROSITE" id="PS52016">
    <property type="entry name" value="TONB_DEPENDENT_REC_3"/>
    <property type="match status" value="1"/>
</dbReference>
<reference evidence="12 13" key="1">
    <citation type="journal article" date="1992" name="Int. J. Syst. Bacteriol.">
        <title>Sphingobacterium antarcticus sp. nov. a Psychrotrophic Bacterium from the Soils of Schirmacher Oasis, Antarctica.</title>
        <authorList>
            <person name="Shivaji S."/>
            <person name="Ray M.K."/>
            <person name="Rao N.S."/>
            <person name="Saiserr L."/>
            <person name="Jagannadham M.V."/>
            <person name="Kumar G.S."/>
            <person name="Reddy G."/>
            <person name="Bhargava P.M."/>
        </authorList>
    </citation>
    <scope>NUCLEOTIDE SEQUENCE [LARGE SCALE GENOMIC DNA]</scope>
    <source>
        <strain evidence="12 13">4BY</strain>
    </source>
</reference>
<keyword evidence="5 9" id="KW-0798">TonB box</keyword>
<evidence type="ECO:0000256" key="1">
    <source>
        <dbReference type="ARBA" id="ARBA00004571"/>
    </source>
</evidence>
<keyword evidence="4 8" id="KW-0812">Transmembrane</keyword>
<evidence type="ECO:0000313" key="13">
    <source>
        <dbReference type="Proteomes" id="UP000028007"/>
    </source>
</evidence>
<dbReference type="EMBL" id="JNFF01000117">
    <property type="protein sequence ID" value="KEQ28111.1"/>
    <property type="molecule type" value="Genomic_DNA"/>
</dbReference>
<comment type="caution">
    <text evidence="12">The sequence shown here is derived from an EMBL/GenBank/DDBJ whole genome shotgun (WGS) entry which is preliminary data.</text>
</comment>
<accession>A0A081PBN8</accession>
<dbReference type="Gene3D" id="2.60.40.1120">
    <property type="entry name" value="Carboxypeptidase-like, regulatory domain"/>
    <property type="match status" value="1"/>
</dbReference>
<evidence type="ECO:0000259" key="10">
    <source>
        <dbReference type="Pfam" id="PF00593"/>
    </source>
</evidence>
<feature type="domain" description="TonB-dependent receptor plug" evidence="11">
    <location>
        <begin position="221"/>
        <end position="340"/>
    </location>
</feature>
<dbReference type="NCBIfam" id="TIGR04056">
    <property type="entry name" value="OMP_RagA_SusC"/>
    <property type="match status" value="1"/>
</dbReference>
<dbReference type="InterPro" id="IPR036942">
    <property type="entry name" value="Beta-barrel_TonB_sf"/>
</dbReference>
<evidence type="ECO:0000256" key="2">
    <source>
        <dbReference type="ARBA" id="ARBA00022448"/>
    </source>
</evidence>
<dbReference type="SUPFAM" id="SSF56935">
    <property type="entry name" value="Porins"/>
    <property type="match status" value="1"/>
</dbReference>
<dbReference type="InterPro" id="IPR023997">
    <property type="entry name" value="TonB-dep_OMP_SusC/RagA_CS"/>
</dbReference>
<dbReference type="Pfam" id="PF13715">
    <property type="entry name" value="CarbopepD_reg_2"/>
    <property type="match status" value="1"/>
</dbReference>
<dbReference type="InterPro" id="IPR039426">
    <property type="entry name" value="TonB-dep_rcpt-like"/>
</dbReference>
<evidence type="ECO:0000256" key="7">
    <source>
        <dbReference type="ARBA" id="ARBA00023237"/>
    </source>
</evidence>
<dbReference type="AlphaFoldDB" id="A0A081PBN8"/>
<dbReference type="OrthoDB" id="9768177at2"/>
<dbReference type="GO" id="GO:0009279">
    <property type="term" value="C:cell outer membrane"/>
    <property type="evidence" value="ECO:0007669"/>
    <property type="project" value="UniProtKB-SubCell"/>
</dbReference>
<evidence type="ECO:0000313" key="12">
    <source>
        <dbReference type="EMBL" id="KEQ28111.1"/>
    </source>
</evidence>
<dbReference type="Pfam" id="PF07715">
    <property type="entry name" value="Plug"/>
    <property type="match status" value="1"/>
</dbReference>
<sequence length="1165" mass="127152">MNFYLSNALIRCYQEYRNRKAVFHNKISLIGKLSVMIVSTTILQVNASGQVNNITLSENNVPLNKVLDEIRKQSGYKLLYNADMLDKAHPVTIHMENRSLRDVLDRSISDQPFEYQLKNNTILITPKANAFMDVRGKVLDERGMALPGASVKAKGTSLGTMTDANGNFALKGVETGATLVISFVGYQPKEVKAAANVIVKLEPDKSDLNEVTVIGYGVQKKSEVTGSISSVKGSALAEQPVASFESALNGRATGVNMTANDGVLNQAPTFRIRGTNSLSLSSYPLIVVDGVPMFTEDVSVGGNAASNPLSAINTNDIESIDIAKDAAATSIYGSRAANGVVFITTKSGKKGKAKFSYNAYYGNSKATRLAEVLNGAQYLEIKNEGLKNAGTYDPVKNYYGTSLDANGNVIDTRWYDYIFRTGNSQNHNISLSGANDATKYYFSVGYTDRQGILKGNDYERKSVSYNVEHKVNNWFKVGSKTNYSSDETSAILSTGTGVSSVSSNSVAYRLGFITAPIVGPYNADGTFNVIGQNVGIMDNAGHLTSTARLGYTNPVLSLQANSDNTSNNYIQSNIYGEITPLPWITFRTAYGVNNMYSRTNRYFDPRTNEGMSSNGSATGVSAKKETNVWTNTLTANRKFKEHSFDLLLGEEEQTTNGDRFGINRSNQSDPFYTDIQGGFGNVAVSNTANQKSYNYLISLFSRVQYNYARKYFLTANFRRDEASVLGLQNKAGNFWGFSGAWELNQEGFWANSAMSKVFDSFKFKASYGKVGNLSGIGDYASLSTYGANLYGGLPGLYYSAAGNPDLQWETSKKTDLGINFSMFNYRLTADLSYYKNNIDGLIFGVPVPASAGLPGANQNTVLANVGSMYNTGIELSLNGVLIKKDDIGWNTNFNISYNKNQVKSLAPGVSSLIINDVGGSSGMVSISLPGSPVGMIYAIRTDGVDPETGRRIFLDGSGRKVYYEQVPAAGHNQWEYEDGSIAKAVTTTDDGVIYKNTNPKFYGGLSNTFRYKNFDLDVMLTYQFGGNMYYATQASLMDYRFQNNDVKVLDRWQKKGDITDVPKVQDGDITSWGYSLPITANVYKSDFVRLKNVTLGYALPKSVMEKVKIESARFYVSGQNLAIITPYPGADPEVTSTGNATATQGFDKNMTPNARTFTLGVQVGF</sequence>
<dbReference type="eggNOG" id="COG4771">
    <property type="taxonomic scope" value="Bacteria"/>
</dbReference>
<dbReference type="InterPro" id="IPR023996">
    <property type="entry name" value="TonB-dep_OMP_SusC/RagA"/>
</dbReference>
<dbReference type="SUPFAM" id="SSF49464">
    <property type="entry name" value="Carboxypeptidase regulatory domain-like"/>
    <property type="match status" value="1"/>
</dbReference>
<dbReference type="NCBIfam" id="TIGR04057">
    <property type="entry name" value="SusC_RagA_signa"/>
    <property type="match status" value="1"/>
</dbReference>
<dbReference type="InterPro" id="IPR012910">
    <property type="entry name" value="Plug_dom"/>
</dbReference>
<keyword evidence="2 8" id="KW-0813">Transport</keyword>
<dbReference type="Gene3D" id="2.40.170.20">
    <property type="entry name" value="TonB-dependent receptor, beta-barrel domain"/>
    <property type="match status" value="1"/>
</dbReference>
<evidence type="ECO:0008006" key="14">
    <source>
        <dbReference type="Google" id="ProtNLM"/>
    </source>
</evidence>
<protein>
    <recommendedName>
        <fullName evidence="14">TonB-dependent receptor</fullName>
    </recommendedName>
</protein>
<evidence type="ECO:0000256" key="9">
    <source>
        <dbReference type="RuleBase" id="RU003357"/>
    </source>
</evidence>
<dbReference type="Gene3D" id="2.170.130.10">
    <property type="entry name" value="TonB-dependent receptor, plug domain"/>
    <property type="match status" value="1"/>
</dbReference>
<evidence type="ECO:0000256" key="5">
    <source>
        <dbReference type="ARBA" id="ARBA00023077"/>
    </source>
</evidence>
<evidence type="ECO:0000256" key="3">
    <source>
        <dbReference type="ARBA" id="ARBA00022452"/>
    </source>
</evidence>
<dbReference type="RefSeq" id="WP_051760272.1">
    <property type="nucleotide sequence ID" value="NZ_JNFF01000117.1"/>
</dbReference>
<comment type="subcellular location">
    <subcellularLocation>
        <location evidence="1 8">Cell outer membrane</location>
        <topology evidence="1 8">Multi-pass membrane protein</topology>
    </subcellularLocation>
</comment>
<evidence type="ECO:0000256" key="4">
    <source>
        <dbReference type="ARBA" id="ARBA00022692"/>
    </source>
</evidence>